<dbReference type="RefSeq" id="WP_132277523.1">
    <property type="nucleotide sequence ID" value="NZ_JAOBST010000002.1"/>
</dbReference>
<protein>
    <submittedName>
        <fullName evidence="1">DUF4179 domain-containing protein</fullName>
    </submittedName>
</protein>
<gene>
    <name evidence="1" type="ORF">E1963_09720</name>
</gene>
<dbReference type="Proteomes" id="UP000295710">
    <property type="component" value="Unassembled WGS sequence"/>
</dbReference>
<organism evidence="1 2">
    <name type="scientific">Extibacter muris</name>
    <dbReference type="NCBI Taxonomy" id="1796622"/>
    <lineage>
        <taxon>Bacteria</taxon>
        <taxon>Bacillati</taxon>
        <taxon>Bacillota</taxon>
        <taxon>Clostridia</taxon>
        <taxon>Lachnospirales</taxon>
        <taxon>Lachnospiraceae</taxon>
        <taxon>Extibacter</taxon>
    </lineage>
</organism>
<accession>A0A4R4FDE4</accession>
<name>A0A4R4FDE4_9FIRM</name>
<comment type="caution">
    <text evidence="1">The sequence shown here is derived from an EMBL/GenBank/DDBJ whole genome shotgun (WGS) entry which is preliminary data.</text>
</comment>
<dbReference type="Gene3D" id="2.60.40.1630">
    <property type="entry name" value="bacillus anthracis domain"/>
    <property type="match status" value="1"/>
</dbReference>
<reference evidence="1 2" key="1">
    <citation type="journal article" date="2016" name="Nat. Microbiol.">
        <title>The Mouse Intestinal Bacterial Collection (miBC) provides host-specific insight into cultured diversity and functional potential of the gut microbiota.</title>
        <authorList>
            <person name="Lagkouvardos I."/>
            <person name="Pukall R."/>
            <person name="Abt B."/>
            <person name="Foesel B.U."/>
            <person name="Meier-Kolthoff J.P."/>
            <person name="Kumar N."/>
            <person name="Bresciani A."/>
            <person name="Martinez I."/>
            <person name="Just S."/>
            <person name="Ziegler C."/>
            <person name="Brugiroux S."/>
            <person name="Garzetti D."/>
            <person name="Wenning M."/>
            <person name="Bui T.P."/>
            <person name="Wang J."/>
            <person name="Hugenholtz F."/>
            <person name="Plugge C.M."/>
            <person name="Peterson D.A."/>
            <person name="Hornef M.W."/>
            <person name="Baines J.F."/>
            <person name="Smidt H."/>
            <person name="Walter J."/>
            <person name="Kristiansen K."/>
            <person name="Nielsen H.B."/>
            <person name="Haller D."/>
            <person name="Overmann J."/>
            <person name="Stecher B."/>
            <person name="Clavel T."/>
        </authorList>
    </citation>
    <scope>NUCLEOTIDE SEQUENCE [LARGE SCALE GENOMIC DNA]</scope>
    <source>
        <strain evidence="1 2">DSM 28560</strain>
    </source>
</reference>
<sequence length="238" mass="27302">MSPYETVVNTETESDGIEVKLESVILDDRQLMITLTQKYPDKMAKQAEKELESIKYNTNNGYAVYVNKNSTFDDMRKELKSSMDNEDLEKIKLPILVAEIYLNDEKVSGMELIHPVEEEDGKVRVVYECELESGKLDMSKETATKIELQDAAGITDGKWTYEFKADWHELMADTTSVTLNQEVSLPDGKKITLTEYKHNEMGTYLYYKGDTKGLTLELRGKNDRGEIVWFRDYGASED</sequence>
<evidence type="ECO:0000313" key="1">
    <source>
        <dbReference type="EMBL" id="TDA21614.1"/>
    </source>
</evidence>
<dbReference type="EMBL" id="SMMX01000007">
    <property type="protein sequence ID" value="TDA21614.1"/>
    <property type="molecule type" value="Genomic_DNA"/>
</dbReference>
<proteinExistence type="predicted"/>
<keyword evidence="2" id="KW-1185">Reference proteome</keyword>
<dbReference type="AlphaFoldDB" id="A0A4R4FDE4"/>
<evidence type="ECO:0000313" key="2">
    <source>
        <dbReference type="Proteomes" id="UP000295710"/>
    </source>
</evidence>